<keyword evidence="6" id="KW-0677">Repeat</keyword>
<evidence type="ECO:0000256" key="1">
    <source>
        <dbReference type="ARBA" id="ARBA00004202"/>
    </source>
</evidence>
<dbReference type="CDD" id="cd03215">
    <property type="entry name" value="ABC_Carb_Monos_II"/>
    <property type="match status" value="1"/>
</dbReference>
<dbReference type="SMART" id="SM00382">
    <property type="entry name" value="AAA"/>
    <property type="match status" value="2"/>
</dbReference>
<dbReference type="PROSITE" id="PS50893">
    <property type="entry name" value="ABC_TRANSPORTER_2"/>
    <property type="match status" value="2"/>
</dbReference>
<dbReference type="SUPFAM" id="SSF52540">
    <property type="entry name" value="P-loop containing nucleoside triphosphate hydrolases"/>
    <property type="match status" value="2"/>
</dbReference>
<dbReference type="GO" id="GO:0005524">
    <property type="term" value="F:ATP binding"/>
    <property type="evidence" value="ECO:0007669"/>
    <property type="project" value="UniProtKB-KW"/>
</dbReference>
<comment type="caution">
    <text evidence="12">The sequence shown here is derived from an EMBL/GenBank/DDBJ whole genome shotgun (WGS) entry which is preliminary data.</text>
</comment>
<dbReference type="InterPro" id="IPR003439">
    <property type="entry name" value="ABC_transporter-like_ATP-bd"/>
</dbReference>
<evidence type="ECO:0000256" key="8">
    <source>
        <dbReference type="ARBA" id="ARBA00022840"/>
    </source>
</evidence>
<dbReference type="CDD" id="cd03216">
    <property type="entry name" value="ABC_Carb_Monos_I"/>
    <property type="match status" value="1"/>
</dbReference>
<keyword evidence="3" id="KW-0813">Transport</keyword>
<evidence type="ECO:0000313" key="12">
    <source>
        <dbReference type="EMBL" id="TVY08151.1"/>
    </source>
</evidence>
<evidence type="ECO:0000256" key="9">
    <source>
        <dbReference type="ARBA" id="ARBA00022967"/>
    </source>
</evidence>
<dbReference type="OrthoDB" id="9766104at2"/>
<evidence type="ECO:0000256" key="4">
    <source>
        <dbReference type="ARBA" id="ARBA00022475"/>
    </source>
</evidence>
<accession>A0A559K7P1</accession>
<evidence type="ECO:0000256" key="6">
    <source>
        <dbReference type="ARBA" id="ARBA00022737"/>
    </source>
</evidence>
<dbReference type="EMBL" id="VNJI01000027">
    <property type="protein sequence ID" value="TVY08151.1"/>
    <property type="molecule type" value="Genomic_DNA"/>
</dbReference>
<dbReference type="PANTHER" id="PTHR43790:SF3">
    <property type="entry name" value="D-ALLOSE IMPORT ATP-BINDING PROTEIN ALSA-RELATED"/>
    <property type="match status" value="1"/>
</dbReference>
<dbReference type="PROSITE" id="PS00211">
    <property type="entry name" value="ABC_TRANSPORTER_1"/>
    <property type="match status" value="1"/>
</dbReference>
<evidence type="ECO:0000259" key="11">
    <source>
        <dbReference type="PROSITE" id="PS50893"/>
    </source>
</evidence>
<protein>
    <submittedName>
        <fullName evidence="12">Sugar ABC transporter ATP-binding protein</fullName>
    </submittedName>
</protein>
<keyword evidence="7" id="KW-0547">Nucleotide-binding</keyword>
<keyword evidence="5" id="KW-0762">Sugar transport</keyword>
<dbReference type="InterPro" id="IPR050107">
    <property type="entry name" value="ABC_carbohydrate_import_ATPase"/>
</dbReference>
<dbReference type="InterPro" id="IPR027417">
    <property type="entry name" value="P-loop_NTPase"/>
</dbReference>
<comment type="subcellular location">
    <subcellularLocation>
        <location evidence="2">Cell inner membrane</location>
    </subcellularLocation>
    <subcellularLocation>
        <location evidence="1">Cell membrane</location>
        <topology evidence="1">Peripheral membrane protein</topology>
    </subcellularLocation>
</comment>
<dbReference type="FunFam" id="3.40.50.300:FF:000127">
    <property type="entry name" value="Ribose import ATP-binding protein RbsA"/>
    <property type="match status" value="1"/>
</dbReference>
<sequence length="500" mass="56058">METDALVRMEGIEKHFPGVHALNQCRFELKAGEVHALVGENGAGKSTLMKVLTGVYQKDGGRIEVKGREVDISSPRAAQTLGISMIHQELHLMPHLTVAQNIFIGREPRARFKLFLDEGKLNDEAQHLFHRMNLQLDPRQKVSELTVAKQQMVEIAKALSFRSDVLIMDEPTAALTETEIEELFRMILQLRERGVGIVYISHRMEELKRITDRITVMRDGCYVDTVATEAVTIERIIAMMVGRELYAASKQETTSGARAERVLEVKNLSRGRAIQNVSFHLNKGEILGFAGLMGAGRTEVARAIFGADPVESGEIWMHGRQVQIKQPHDAVQQGIGYLSEDRKQFGLMVDMDVRANLTVAAYRGFRNALGWMNDAKMNEVAERHVAALKVKTPSIRQQVKFLSGGNQQKVVIGKWLNRDCEVLIFDEPTRGIDIGAKSEIYKLLEELAAQGKAIIMISSELPEILRMSHRILVMCEGRITGELTSSEATQQAIMRYATMR</sequence>
<dbReference type="AlphaFoldDB" id="A0A559K7P1"/>
<dbReference type="Pfam" id="PF00005">
    <property type="entry name" value="ABC_tran"/>
    <property type="match status" value="2"/>
</dbReference>
<dbReference type="GO" id="GO:0015749">
    <property type="term" value="P:monosaccharide transmembrane transport"/>
    <property type="evidence" value="ECO:0007669"/>
    <property type="project" value="UniProtKB-ARBA"/>
</dbReference>
<evidence type="ECO:0000256" key="7">
    <source>
        <dbReference type="ARBA" id="ARBA00022741"/>
    </source>
</evidence>
<keyword evidence="9" id="KW-1278">Translocase</keyword>
<organism evidence="12 13">
    <name type="scientific">Paenibacillus cremeus</name>
    <dbReference type="NCBI Taxonomy" id="2163881"/>
    <lineage>
        <taxon>Bacteria</taxon>
        <taxon>Bacillati</taxon>
        <taxon>Bacillota</taxon>
        <taxon>Bacilli</taxon>
        <taxon>Bacillales</taxon>
        <taxon>Paenibacillaceae</taxon>
        <taxon>Paenibacillus</taxon>
    </lineage>
</organism>
<gene>
    <name evidence="12" type="ORF">FPZ49_20610</name>
</gene>
<keyword evidence="8 12" id="KW-0067">ATP-binding</keyword>
<feature type="domain" description="ABC transporter" evidence="11">
    <location>
        <begin position="7"/>
        <end position="244"/>
    </location>
</feature>
<feature type="domain" description="ABC transporter" evidence="11">
    <location>
        <begin position="257"/>
        <end position="500"/>
    </location>
</feature>
<evidence type="ECO:0000313" key="13">
    <source>
        <dbReference type="Proteomes" id="UP000317036"/>
    </source>
</evidence>
<dbReference type="InterPro" id="IPR017871">
    <property type="entry name" value="ABC_transporter-like_CS"/>
</dbReference>
<dbReference type="PANTHER" id="PTHR43790">
    <property type="entry name" value="CARBOHYDRATE TRANSPORT ATP-BINDING PROTEIN MG119-RELATED"/>
    <property type="match status" value="1"/>
</dbReference>
<dbReference type="InterPro" id="IPR003593">
    <property type="entry name" value="AAA+_ATPase"/>
</dbReference>
<name>A0A559K7P1_9BACL</name>
<reference evidence="12 13" key="1">
    <citation type="submission" date="2019-07" db="EMBL/GenBank/DDBJ databases">
        <authorList>
            <person name="Kim J."/>
        </authorList>
    </citation>
    <scope>NUCLEOTIDE SEQUENCE [LARGE SCALE GENOMIC DNA]</scope>
    <source>
        <strain evidence="12 13">JC52</strain>
    </source>
</reference>
<dbReference type="GO" id="GO:0005886">
    <property type="term" value="C:plasma membrane"/>
    <property type="evidence" value="ECO:0007669"/>
    <property type="project" value="UniProtKB-SubCell"/>
</dbReference>
<keyword evidence="13" id="KW-1185">Reference proteome</keyword>
<dbReference type="GO" id="GO:0016887">
    <property type="term" value="F:ATP hydrolysis activity"/>
    <property type="evidence" value="ECO:0007669"/>
    <property type="project" value="InterPro"/>
</dbReference>
<evidence type="ECO:0000256" key="2">
    <source>
        <dbReference type="ARBA" id="ARBA00004533"/>
    </source>
</evidence>
<evidence type="ECO:0000256" key="10">
    <source>
        <dbReference type="ARBA" id="ARBA00023136"/>
    </source>
</evidence>
<dbReference type="Gene3D" id="3.40.50.300">
    <property type="entry name" value="P-loop containing nucleotide triphosphate hydrolases"/>
    <property type="match status" value="2"/>
</dbReference>
<evidence type="ECO:0000256" key="5">
    <source>
        <dbReference type="ARBA" id="ARBA00022597"/>
    </source>
</evidence>
<evidence type="ECO:0000256" key="3">
    <source>
        <dbReference type="ARBA" id="ARBA00022448"/>
    </source>
</evidence>
<keyword evidence="4" id="KW-1003">Cell membrane</keyword>
<keyword evidence="10" id="KW-0472">Membrane</keyword>
<dbReference type="FunFam" id="3.40.50.300:FF:000126">
    <property type="entry name" value="Galactose/methyl galactoside import ATP-binding protein MglA"/>
    <property type="match status" value="1"/>
</dbReference>
<proteinExistence type="predicted"/>
<dbReference type="Proteomes" id="UP000317036">
    <property type="component" value="Unassembled WGS sequence"/>
</dbReference>
<dbReference type="RefSeq" id="WP_144850408.1">
    <property type="nucleotide sequence ID" value="NZ_VNJI01000027.1"/>
</dbReference>